<dbReference type="PANTHER" id="PTHR35271:SF1">
    <property type="entry name" value="ABC TRANSPORTER, SUBSTRATE-BINDING LIPOPROTEIN"/>
    <property type="match status" value="1"/>
</dbReference>
<feature type="chain" id="PRO_5047108200" evidence="1">
    <location>
        <begin position="24"/>
        <end position="310"/>
    </location>
</feature>
<evidence type="ECO:0000313" key="2">
    <source>
        <dbReference type="EMBL" id="MFC7411196.1"/>
    </source>
</evidence>
<reference evidence="3" key="1">
    <citation type="journal article" date="2019" name="Int. J. Syst. Evol. Microbiol.">
        <title>The Global Catalogue of Microorganisms (GCM) 10K type strain sequencing project: providing services to taxonomists for standard genome sequencing and annotation.</title>
        <authorList>
            <consortium name="The Broad Institute Genomics Platform"/>
            <consortium name="The Broad Institute Genome Sequencing Center for Infectious Disease"/>
            <person name="Wu L."/>
            <person name="Ma J."/>
        </authorList>
    </citation>
    <scope>NUCLEOTIDE SEQUENCE [LARGE SCALE GENOMIC DNA]</scope>
    <source>
        <strain evidence="3">CGMCC 1.12371</strain>
    </source>
</reference>
<comment type="caution">
    <text evidence="2">The sequence shown here is derived from an EMBL/GenBank/DDBJ whole genome shotgun (WGS) entry which is preliminary data.</text>
</comment>
<dbReference type="InterPro" id="IPR007487">
    <property type="entry name" value="ABC_transpt-TYRBP-like"/>
</dbReference>
<dbReference type="PANTHER" id="PTHR35271">
    <property type="entry name" value="ABC TRANSPORTER, SUBSTRATE-BINDING LIPOPROTEIN-RELATED"/>
    <property type="match status" value="1"/>
</dbReference>
<keyword evidence="1" id="KW-0732">Signal</keyword>
<accession>A0ABW2QQ15</accession>
<dbReference type="Proteomes" id="UP001596501">
    <property type="component" value="Unassembled WGS sequence"/>
</dbReference>
<name>A0ABW2QQ15_9BURK</name>
<protein>
    <submittedName>
        <fullName evidence="2">ABC transporter substrate-binding protein</fullName>
    </submittedName>
</protein>
<evidence type="ECO:0000313" key="3">
    <source>
        <dbReference type="Proteomes" id="UP001596501"/>
    </source>
</evidence>
<sequence length="310" mass="32982">MLTPRRTLLGAGLSAWLAAGAWAQSAPPSLWLVAPDQAGAYGEALAALREGLVGKTVRVFNPSQLPATSAESPPPLVITLGSAALASVLSRAAAEPTMARVPVVAGLLPRASYEAQTQRTAAQVTGVWLDPSVERHLDLIRLALPTHKRVGVLWGPSSRRWRPQLQRAAAERGLVLAEAELTDTELFPTLSQVLGDADVFLALPDNAVFTPTSLNNMLIAAYRQRVPVLGYAATHVRAGAMLALHTEPQQAGREIAQLARRVLTERRVPAASPSRLWTVGLNDQVARSLGLVLPDAGSLTQTLQRSEGKP</sequence>
<organism evidence="2 3">
    <name type="scientific">Hydrogenophaga atypica</name>
    <dbReference type="NCBI Taxonomy" id="249409"/>
    <lineage>
        <taxon>Bacteria</taxon>
        <taxon>Pseudomonadati</taxon>
        <taxon>Pseudomonadota</taxon>
        <taxon>Betaproteobacteria</taxon>
        <taxon>Burkholderiales</taxon>
        <taxon>Comamonadaceae</taxon>
        <taxon>Hydrogenophaga</taxon>
    </lineage>
</organism>
<feature type="signal peptide" evidence="1">
    <location>
        <begin position="1"/>
        <end position="23"/>
    </location>
</feature>
<proteinExistence type="predicted"/>
<dbReference type="Pfam" id="PF04392">
    <property type="entry name" value="ABC_sub_bind"/>
    <property type="match status" value="1"/>
</dbReference>
<gene>
    <name evidence="2" type="ORF">ACFQPB_20225</name>
</gene>
<dbReference type="Gene3D" id="3.40.50.2300">
    <property type="match status" value="2"/>
</dbReference>
<evidence type="ECO:0000256" key="1">
    <source>
        <dbReference type="SAM" id="SignalP"/>
    </source>
</evidence>
<keyword evidence="3" id="KW-1185">Reference proteome</keyword>
<dbReference type="EMBL" id="JBHTCA010000026">
    <property type="protein sequence ID" value="MFC7411196.1"/>
    <property type="molecule type" value="Genomic_DNA"/>
</dbReference>